<evidence type="ECO:0000313" key="1">
    <source>
        <dbReference type="EMBL" id="QNT06778.1"/>
    </source>
</evidence>
<dbReference type="AlphaFoldDB" id="A0A7H1J8G2"/>
<dbReference type="OrthoDB" id="6870781at2"/>
<dbReference type="Proteomes" id="UP000516370">
    <property type="component" value="Chromosome"/>
</dbReference>
<proteinExistence type="predicted"/>
<dbReference type="EMBL" id="CP061081">
    <property type="protein sequence ID" value="QNT06778.1"/>
    <property type="molecule type" value="Genomic_DNA"/>
</dbReference>
<gene>
    <name evidence="1" type="ORF">IBG28_03775</name>
</gene>
<dbReference type="KEGG" id="mard:IBG28_03775"/>
<reference evidence="1 2" key="1">
    <citation type="submission" date="2020-09" db="EMBL/GenBank/DDBJ databases">
        <title>Complete genome sequence of an Arctic sea ice bacterium Marinomonas arctica BSI20414.</title>
        <authorList>
            <person name="Liao L."/>
            <person name="Chen B."/>
        </authorList>
    </citation>
    <scope>NUCLEOTIDE SEQUENCE [LARGE SCALE GENOMIC DNA]</scope>
    <source>
        <strain evidence="1 2">BSI20414</strain>
    </source>
</reference>
<keyword evidence="2" id="KW-1185">Reference proteome</keyword>
<name>A0A7H1J8G2_9GAMM</name>
<sequence length="217" mass="25364">MKRWQIIKEEDFKELVKGIDVDLPSCINNIRSMSKTIDIYEYHKSEAYRLIKKNEPKSSREAMELVFQPSEEIYFDKLSIQAHIQSAIYNSRALYDIFSHLINKIFLNGKIRVNDCSIGKVKEKLKDGRFKSALSSIIETESYLYINAFVNTIKHRDLVELTASIDFVNSRSGIKFNEFQYNQKTFESLWAVEVLTHSLNAKNDMIDLFNVFKNNLV</sequence>
<dbReference type="RefSeq" id="WP_111608440.1">
    <property type="nucleotide sequence ID" value="NZ_BMLJ01000004.1"/>
</dbReference>
<organism evidence="1 2">
    <name type="scientific">Marinomonas arctica</name>
    <dbReference type="NCBI Taxonomy" id="383750"/>
    <lineage>
        <taxon>Bacteria</taxon>
        <taxon>Pseudomonadati</taxon>
        <taxon>Pseudomonadota</taxon>
        <taxon>Gammaproteobacteria</taxon>
        <taxon>Oceanospirillales</taxon>
        <taxon>Oceanospirillaceae</taxon>
        <taxon>Marinomonas</taxon>
    </lineage>
</organism>
<protein>
    <submittedName>
        <fullName evidence="1">Uncharacterized protein</fullName>
    </submittedName>
</protein>
<evidence type="ECO:0000313" key="2">
    <source>
        <dbReference type="Proteomes" id="UP000516370"/>
    </source>
</evidence>
<accession>A0A7H1J8G2</accession>